<accession>A0ABW0I604</accession>
<dbReference type="RefSeq" id="WP_379841988.1">
    <property type="nucleotide sequence ID" value="NZ_JBHSMA010000001.1"/>
</dbReference>
<dbReference type="Proteomes" id="UP001596106">
    <property type="component" value="Unassembled WGS sequence"/>
</dbReference>
<evidence type="ECO:0000313" key="3">
    <source>
        <dbReference type="Proteomes" id="UP001596106"/>
    </source>
</evidence>
<proteinExistence type="predicted"/>
<gene>
    <name evidence="2" type="ORF">ACFPMF_05640</name>
</gene>
<dbReference type="EMBL" id="JBHSMA010000001">
    <property type="protein sequence ID" value="MFC5408779.1"/>
    <property type="molecule type" value="Genomic_DNA"/>
</dbReference>
<dbReference type="Gene3D" id="2.180.10.10">
    <property type="entry name" value="RHS repeat-associated core"/>
    <property type="match status" value="1"/>
</dbReference>
<evidence type="ECO:0000256" key="1">
    <source>
        <dbReference type="SAM" id="MobiDB-lite"/>
    </source>
</evidence>
<evidence type="ECO:0008006" key="4">
    <source>
        <dbReference type="Google" id="ProtNLM"/>
    </source>
</evidence>
<feature type="region of interest" description="Disordered" evidence="1">
    <location>
        <begin position="1"/>
        <end position="22"/>
    </location>
</feature>
<feature type="region of interest" description="Disordered" evidence="1">
    <location>
        <begin position="46"/>
        <end position="88"/>
    </location>
</feature>
<organism evidence="2 3">
    <name type="scientific">Larkinella bovis</name>
    <dbReference type="NCBI Taxonomy" id="683041"/>
    <lineage>
        <taxon>Bacteria</taxon>
        <taxon>Pseudomonadati</taxon>
        <taxon>Bacteroidota</taxon>
        <taxon>Cytophagia</taxon>
        <taxon>Cytophagales</taxon>
        <taxon>Spirosomataceae</taxon>
        <taxon>Larkinella</taxon>
    </lineage>
</organism>
<name>A0ABW0I604_9BACT</name>
<keyword evidence="3" id="KW-1185">Reference proteome</keyword>
<feature type="compositionally biased region" description="Polar residues" evidence="1">
    <location>
        <begin position="46"/>
        <end position="63"/>
    </location>
</feature>
<evidence type="ECO:0000313" key="2">
    <source>
        <dbReference type="EMBL" id="MFC5408779.1"/>
    </source>
</evidence>
<comment type="caution">
    <text evidence="2">The sequence shown here is derived from an EMBL/GenBank/DDBJ whole genome shotgun (WGS) entry which is preliminary data.</text>
</comment>
<sequence>MKRVQNPHHTTKSSTQTDFQTPRSVGKMLTLALLLGITACNRTTNDLISPQPSGGSPKDSLSVQLPDKHPTDDLSGSPTDQNPDPVSVYQRTRITWAPSDYQEIRRDAAGVPVHYTSQYLYAMGTDQVRRTDYQLQYDSAQRLTRVDQSIQIGKNPATRLYTLYQYEGNQLTGSEEFSSAGYRLASYSYQYSAPNQLRQIEETHYNSQKQSRKTFQYDGQGNLTTLSIYWKSVQDATYKLETVTHFEQYDNQKNVENLFTLFPLLPGVQFRANNYQTKIVRAKDGTELSRETVRYLYNEQGYPTQKTVTGAGGSLTATYSY</sequence>
<feature type="compositionally biased region" description="Polar residues" evidence="1">
    <location>
        <begin position="74"/>
        <end position="88"/>
    </location>
</feature>
<feature type="compositionally biased region" description="Polar residues" evidence="1">
    <location>
        <begin position="12"/>
        <end position="22"/>
    </location>
</feature>
<feature type="compositionally biased region" description="Basic residues" evidence="1">
    <location>
        <begin position="1"/>
        <end position="11"/>
    </location>
</feature>
<protein>
    <recommendedName>
        <fullName evidence="4">YD repeat-containing protein</fullName>
    </recommendedName>
</protein>
<reference evidence="3" key="1">
    <citation type="journal article" date="2019" name="Int. J. Syst. Evol. Microbiol.">
        <title>The Global Catalogue of Microorganisms (GCM) 10K type strain sequencing project: providing services to taxonomists for standard genome sequencing and annotation.</title>
        <authorList>
            <consortium name="The Broad Institute Genomics Platform"/>
            <consortium name="The Broad Institute Genome Sequencing Center for Infectious Disease"/>
            <person name="Wu L."/>
            <person name="Ma J."/>
        </authorList>
    </citation>
    <scope>NUCLEOTIDE SEQUENCE [LARGE SCALE GENOMIC DNA]</scope>
    <source>
        <strain evidence="3">CCUG 55250</strain>
    </source>
</reference>